<keyword evidence="3" id="KW-0929">Antimicrobial</keyword>
<keyword evidence="8" id="KW-1185">Reference proteome</keyword>
<evidence type="ECO:0000313" key="7">
    <source>
        <dbReference type="EMBL" id="MDQ0163943.1"/>
    </source>
</evidence>
<dbReference type="Gene3D" id="1.20.225.10">
    <property type="entry name" value="Bacteriocin AS-48"/>
    <property type="match status" value="1"/>
</dbReference>
<dbReference type="RefSeq" id="WP_419152857.1">
    <property type="nucleotide sequence ID" value="NZ_JAUSTR010000032.1"/>
</dbReference>
<sequence length="139" mass="15569">MVFAMESGRKKSMGVFLVFVLGFMFLASSLLFPPKMDTAKVSSTSVASSEFKNVEMNLAQVIYKYSRKDKNDKRITWNESQQKASKIVNMVLTGSDVASAISVVLGFFSFGTVTAIAWAARMTLKWYIKKKGRKKAVTW</sequence>
<keyword evidence="4" id="KW-0044">Antibiotic</keyword>
<evidence type="ECO:0000256" key="3">
    <source>
        <dbReference type="ARBA" id="ARBA00022529"/>
    </source>
</evidence>
<evidence type="ECO:0000256" key="5">
    <source>
        <dbReference type="ARBA" id="ARBA00023048"/>
    </source>
</evidence>
<dbReference type="InterPro" id="IPR009086">
    <property type="entry name" value="Bacteriocin_AS48"/>
</dbReference>
<gene>
    <name evidence="7" type="ORF">J2S06_003075</name>
</gene>
<organism evidence="7 8">
    <name type="scientific">Aeribacillus alveayuensis</name>
    <dbReference type="NCBI Taxonomy" id="279215"/>
    <lineage>
        <taxon>Bacteria</taxon>
        <taxon>Bacillati</taxon>
        <taxon>Bacillota</taxon>
        <taxon>Bacilli</taxon>
        <taxon>Bacillales</taxon>
        <taxon>Bacillaceae</taxon>
        <taxon>Aeribacillus</taxon>
    </lineage>
</organism>
<reference evidence="7 8" key="1">
    <citation type="submission" date="2023-07" db="EMBL/GenBank/DDBJ databases">
        <title>Genomic Encyclopedia of Type Strains, Phase IV (KMG-IV): sequencing the most valuable type-strain genomes for metagenomic binning, comparative biology and taxonomic classification.</title>
        <authorList>
            <person name="Goeker M."/>
        </authorList>
    </citation>
    <scope>NUCLEOTIDE SEQUENCE [LARGE SCALE GENOMIC DNA]</scope>
    <source>
        <strain evidence="7 8">DSM 19092</strain>
    </source>
</reference>
<evidence type="ECO:0000256" key="4">
    <source>
        <dbReference type="ARBA" id="ARBA00023022"/>
    </source>
</evidence>
<feature type="transmembrane region" description="Helical" evidence="6">
    <location>
        <begin position="12"/>
        <end position="32"/>
    </location>
</feature>
<dbReference type="InterPro" id="IPR020038">
    <property type="entry name" value="Circ_bacteriocin"/>
</dbReference>
<dbReference type="NCBIfam" id="TIGR03651">
    <property type="entry name" value="circ_ocin_uber"/>
    <property type="match status" value="1"/>
</dbReference>
<dbReference type="EMBL" id="JAUSTR010000032">
    <property type="protein sequence ID" value="MDQ0163943.1"/>
    <property type="molecule type" value="Genomic_DNA"/>
</dbReference>
<keyword evidence="6" id="KW-0472">Membrane</keyword>
<keyword evidence="2" id="KW-0964">Secreted</keyword>
<accession>A0ABT9VSH0</accession>
<name>A0ABT9VSH0_9BACI</name>
<evidence type="ECO:0000256" key="6">
    <source>
        <dbReference type="SAM" id="Phobius"/>
    </source>
</evidence>
<evidence type="ECO:0000256" key="2">
    <source>
        <dbReference type="ARBA" id="ARBA00022525"/>
    </source>
</evidence>
<comment type="caution">
    <text evidence="7">The sequence shown here is derived from an EMBL/GenBank/DDBJ whole genome shotgun (WGS) entry which is preliminary data.</text>
</comment>
<evidence type="ECO:0000256" key="1">
    <source>
        <dbReference type="ARBA" id="ARBA00004613"/>
    </source>
</evidence>
<evidence type="ECO:0000313" key="8">
    <source>
        <dbReference type="Proteomes" id="UP001225646"/>
    </source>
</evidence>
<dbReference type="Proteomes" id="UP001225646">
    <property type="component" value="Unassembled WGS sequence"/>
</dbReference>
<proteinExistence type="predicted"/>
<dbReference type="Pfam" id="PF09221">
    <property type="entry name" value="Bacteriocin_IId"/>
    <property type="match status" value="1"/>
</dbReference>
<keyword evidence="6" id="KW-0812">Transmembrane</keyword>
<comment type="subcellular location">
    <subcellularLocation>
        <location evidence="1">Secreted</location>
    </subcellularLocation>
</comment>
<keyword evidence="5" id="KW-0078">Bacteriocin</keyword>
<feature type="transmembrane region" description="Helical" evidence="6">
    <location>
        <begin position="97"/>
        <end position="120"/>
    </location>
</feature>
<protein>
    <submittedName>
        <fullName evidence="7">Circularin A/uberolysin family circular bacteriocin</fullName>
    </submittedName>
</protein>
<keyword evidence="6" id="KW-1133">Transmembrane helix</keyword>